<reference evidence="5" key="1">
    <citation type="submission" date="2018-07" db="EMBL/GenBank/DDBJ databases">
        <title>Comparative genomics of catfishes provides insights into carnivory and benthic adaptation.</title>
        <authorList>
            <person name="Zhang Y."/>
            <person name="Wang D."/>
            <person name="Peng Z."/>
            <person name="Zheng S."/>
            <person name="Shao F."/>
            <person name="Tao W."/>
        </authorList>
    </citation>
    <scope>NUCLEOTIDE SEQUENCE</scope>
    <source>
        <strain evidence="5">Chongqing</strain>
    </source>
</reference>
<evidence type="ECO:0000313" key="5">
    <source>
        <dbReference type="EMBL" id="KAI5621991.1"/>
    </source>
</evidence>
<feature type="non-terminal residue" evidence="5">
    <location>
        <position position="1"/>
    </location>
</feature>
<dbReference type="Proteomes" id="UP001205998">
    <property type="component" value="Unassembled WGS sequence"/>
</dbReference>
<evidence type="ECO:0000256" key="1">
    <source>
        <dbReference type="ARBA" id="ARBA00022546"/>
    </source>
</evidence>
<accession>A0AAD5AT07</accession>
<gene>
    <name evidence="5" type="ORF">C0J50_18375</name>
</gene>
<protein>
    <submittedName>
        <fullName evidence="5">Rhamnose binding lectin-like</fullName>
    </submittedName>
</protein>
<organism evidence="5 6">
    <name type="scientific">Silurus asotus</name>
    <name type="common">Amur catfish</name>
    <name type="synonym">Parasilurus asotus</name>
    <dbReference type="NCBI Taxonomy" id="30991"/>
    <lineage>
        <taxon>Eukaryota</taxon>
        <taxon>Metazoa</taxon>
        <taxon>Chordata</taxon>
        <taxon>Craniata</taxon>
        <taxon>Vertebrata</taxon>
        <taxon>Euteleostomi</taxon>
        <taxon>Actinopterygii</taxon>
        <taxon>Neopterygii</taxon>
        <taxon>Teleostei</taxon>
        <taxon>Ostariophysi</taxon>
        <taxon>Siluriformes</taxon>
        <taxon>Siluridae</taxon>
        <taxon>Silurus</taxon>
    </lineage>
</organism>
<evidence type="ECO:0000259" key="4">
    <source>
        <dbReference type="PROSITE" id="PS50228"/>
    </source>
</evidence>
<evidence type="ECO:0000256" key="2">
    <source>
        <dbReference type="ARBA" id="ARBA00022734"/>
    </source>
</evidence>
<dbReference type="Gene3D" id="2.60.120.740">
    <property type="match status" value="2"/>
</dbReference>
<dbReference type="FunFam" id="2.60.120.740:FF:000003">
    <property type="entry name" value="Protein eva-1 homolog C"/>
    <property type="match status" value="1"/>
</dbReference>
<evidence type="ECO:0000256" key="3">
    <source>
        <dbReference type="ARBA" id="ARBA00022737"/>
    </source>
</evidence>
<dbReference type="PROSITE" id="PS50228">
    <property type="entry name" value="SUEL_LECTIN"/>
    <property type="match status" value="2"/>
</dbReference>
<feature type="domain" description="SUEL-type lectin" evidence="4">
    <location>
        <begin position="1"/>
        <end position="76"/>
    </location>
</feature>
<dbReference type="EMBL" id="MU551627">
    <property type="protein sequence ID" value="KAI5621991.1"/>
    <property type="molecule type" value="Genomic_DNA"/>
</dbReference>
<keyword evidence="1" id="KW-0348">Hemagglutinin</keyword>
<dbReference type="Pfam" id="PF02140">
    <property type="entry name" value="SUEL_Lectin"/>
    <property type="match status" value="2"/>
</dbReference>
<keyword evidence="2" id="KW-0430">Lectin</keyword>
<comment type="caution">
    <text evidence="5">The sequence shown here is derived from an EMBL/GenBank/DDBJ whole genome shotgun (WGS) entry which is preliminary data.</text>
</comment>
<name>A0AAD5AT07_SILAS</name>
<dbReference type="InterPro" id="IPR043159">
    <property type="entry name" value="Lectin_gal-bd_sf"/>
</dbReference>
<keyword evidence="6" id="KW-1185">Reference proteome</keyword>
<feature type="domain" description="SUEL-type lectin" evidence="4">
    <location>
        <begin position="83"/>
        <end position="173"/>
    </location>
</feature>
<sequence length="173" mass="18837">IQIINAIYGRADSTTCSNGATTCLTKNTNCYAPRTRAIVASLCNGLKKCVVNTKSLRISDPCYGTYKYYTTTYNCVQGRQTVTCEGNNALLACGARRIRIISANYGRTDSITCAAGRPHHQITRANCYTPWALGQMVARCGGRNICLVPATNGVFSDPCVGTYKYLRVSYNCV</sequence>
<feature type="non-terminal residue" evidence="5">
    <location>
        <position position="173"/>
    </location>
</feature>
<dbReference type="PANTHER" id="PTHR46780">
    <property type="entry name" value="PROTEIN EVA-1"/>
    <property type="match status" value="1"/>
</dbReference>
<proteinExistence type="predicted"/>
<keyword evidence="3" id="KW-0677">Repeat</keyword>
<dbReference type="InterPro" id="IPR000922">
    <property type="entry name" value="Lectin_gal-bd_dom"/>
</dbReference>
<dbReference type="AlphaFoldDB" id="A0AAD5AT07"/>
<dbReference type="GO" id="GO:0030246">
    <property type="term" value="F:carbohydrate binding"/>
    <property type="evidence" value="ECO:0007669"/>
    <property type="project" value="UniProtKB-KW"/>
</dbReference>
<evidence type="ECO:0000313" key="6">
    <source>
        <dbReference type="Proteomes" id="UP001205998"/>
    </source>
</evidence>